<dbReference type="SUPFAM" id="SSF53720">
    <property type="entry name" value="ALDH-like"/>
    <property type="match status" value="1"/>
</dbReference>
<keyword evidence="8" id="KW-1185">Reference proteome</keyword>
<dbReference type="InParanoid" id="A0A1Y2E0Q9"/>
<dbReference type="GO" id="GO:0006598">
    <property type="term" value="P:polyamine catabolic process"/>
    <property type="evidence" value="ECO:0007669"/>
    <property type="project" value="TreeGrafter"/>
</dbReference>
<protein>
    <recommendedName>
        <fullName evidence="3">aldehyde dehydrogenase (NAD(+))</fullName>
        <ecNumber evidence="3">1.2.1.3</ecNumber>
    </recommendedName>
</protein>
<dbReference type="InterPro" id="IPR016161">
    <property type="entry name" value="Ald_DH/histidinol_DH"/>
</dbReference>
<evidence type="ECO:0000313" key="8">
    <source>
        <dbReference type="Proteomes" id="UP000193689"/>
    </source>
</evidence>
<dbReference type="PANTHER" id="PTHR43720">
    <property type="entry name" value="2-AMINOMUCONIC SEMIALDEHYDE DEHYDROGENASE"/>
    <property type="match status" value="1"/>
</dbReference>
<dbReference type="Gene3D" id="3.40.309.10">
    <property type="entry name" value="Aldehyde Dehydrogenase, Chain A, domain 2"/>
    <property type="match status" value="1"/>
</dbReference>
<dbReference type="STRING" id="1141098.A0A1Y2E0Q9"/>
<dbReference type="OrthoDB" id="310895at2759"/>
<evidence type="ECO:0000256" key="2">
    <source>
        <dbReference type="ARBA" id="ARBA00023002"/>
    </source>
</evidence>
<evidence type="ECO:0000313" key="7">
    <source>
        <dbReference type="EMBL" id="ORY65128.1"/>
    </source>
</evidence>
<dbReference type="FunFam" id="3.40.605.10:FF:000050">
    <property type="entry name" value="Aldehyde dehydrogenase, mitochondrial"/>
    <property type="match status" value="1"/>
</dbReference>
<feature type="active site" evidence="4">
    <location>
        <position position="266"/>
    </location>
</feature>
<accession>A0A1Y2E0Q9</accession>
<dbReference type="PROSITE" id="PS00687">
    <property type="entry name" value="ALDEHYDE_DEHYDR_GLU"/>
    <property type="match status" value="1"/>
</dbReference>
<evidence type="ECO:0000259" key="6">
    <source>
        <dbReference type="Pfam" id="PF00171"/>
    </source>
</evidence>
<gene>
    <name evidence="7" type="ORF">BCR38DRAFT_191858</name>
</gene>
<feature type="non-terminal residue" evidence="7">
    <location>
        <position position="479"/>
    </location>
</feature>
<dbReference type="InterPro" id="IPR016163">
    <property type="entry name" value="Ald_DH_C"/>
</dbReference>
<sequence length="479" mass="51514">MSDLSVDLVAPNGVSWTQPTGLFINNEFVKAASGETIDAIDPATEEKIATVCAAGEEDVDRAVKAAHAALKHPSWRLMSGSDRGALMYRLADLMEQKRELLATIDAWDNGKTYQEALDTDLTEALGVIRYYAGFCDKTFGQTISTTHQKFAYTIRQPIGVVAQIIPWNYPLSMATWKLGPALACGNTIVLKAAEQTPLSILVFGQLIKEAGFPPGVVNFINGLGRTAGPALVGHPLVDKVAFTGSTATAKSIMALSAQTLKNITLETGGKSPLLVFADADLDQAVKWSHMGIMSNQGQICTATSRILVQDVVYDDFLARFLNAVNQVSKVGSQWEKDTYQGPQVSRVQYDRILEYIEIGKAEGATLAAGGEALNPLGVKEGSKKGFFIAPTVFTDVASTARVWREEIFGPVVVICRFKAEDEAVALANDSTYGLGAAVFTKDLERAHRVAADIEAGMVWVNSSQDCDPRIPFGGVKQSG</sequence>
<dbReference type="GO" id="GO:0004029">
    <property type="term" value="F:aldehyde dehydrogenase (NAD+) activity"/>
    <property type="evidence" value="ECO:0007669"/>
    <property type="project" value="UniProtKB-EC"/>
</dbReference>
<dbReference type="FunCoup" id="A0A1Y2E0Q9">
    <property type="interactions" value="288"/>
</dbReference>
<reference evidence="7 8" key="1">
    <citation type="submission" date="2016-07" db="EMBL/GenBank/DDBJ databases">
        <title>Pervasive Adenine N6-methylation of Active Genes in Fungi.</title>
        <authorList>
            <consortium name="DOE Joint Genome Institute"/>
            <person name="Mondo S.J."/>
            <person name="Dannebaum R.O."/>
            <person name="Kuo R.C."/>
            <person name="Labutti K."/>
            <person name="Haridas S."/>
            <person name="Kuo A."/>
            <person name="Salamov A."/>
            <person name="Ahrendt S.R."/>
            <person name="Lipzen A."/>
            <person name="Sullivan W."/>
            <person name="Andreopoulos W.B."/>
            <person name="Clum A."/>
            <person name="Lindquist E."/>
            <person name="Daum C."/>
            <person name="Ramamoorthy G.K."/>
            <person name="Gryganskyi A."/>
            <person name="Culley D."/>
            <person name="Magnuson J.K."/>
            <person name="James T.Y."/>
            <person name="O'Malley M.A."/>
            <person name="Stajich J.E."/>
            <person name="Spatafora J.W."/>
            <person name="Visel A."/>
            <person name="Grigoriev I.V."/>
        </authorList>
    </citation>
    <scope>NUCLEOTIDE SEQUENCE [LARGE SCALE GENOMIC DNA]</scope>
    <source>
        <strain evidence="7 8">CBS 129021</strain>
    </source>
</reference>
<comment type="similarity">
    <text evidence="1 5">Belongs to the aldehyde dehydrogenase family.</text>
</comment>
<dbReference type="EC" id="1.2.1.3" evidence="3"/>
<dbReference type="RefSeq" id="XP_040716280.1">
    <property type="nucleotide sequence ID" value="XM_040854013.1"/>
</dbReference>
<dbReference type="Proteomes" id="UP000193689">
    <property type="component" value="Unassembled WGS sequence"/>
</dbReference>
<dbReference type="InterPro" id="IPR029510">
    <property type="entry name" value="Ald_DH_CS_GLU"/>
</dbReference>
<organism evidence="7 8">
    <name type="scientific">Pseudomassariella vexata</name>
    <dbReference type="NCBI Taxonomy" id="1141098"/>
    <lineage>
        <taxon>Eukaryota</taxon>
        <taxon>Fungi</taxon>
        <taxon>Dikarya</taxon>
        <taxon>Ascomycota</taxon>
        <taxon>Pezizomycotina</taxon>
        <taxon>Sordariomycetes</taxon>
        <taxon>Xylariomycetidae</taxon>
        <taxon>Amphisphaeriales</taxon>
        <taxon>Pseudomassariaceae</taxon>
        <taxon>Pseudomassariella</taxon>
    </lineage>
</organism>
<dbReference type="Pfam" id="PF00171">
    <property type="entry name" value="Aldedh"/>
    <property type="match status" value="1"/>
</dbReference>
<dbReference type="InterPro" id="IPR015590">
    <property type="entry name" value="Aldehyde_DH_dom"/>
</dbReference>
<dbReference type="GeneID" id="63770225"/>
<dbReference type="EMBL" id="MCFJ01000006">
    <property type="protein sequence ID" value="ORY65128.1"/>
    <property type="molecule type" value="Genomic_DNA"/>
</dbReference>
<dbReference type="AlphaFoldDB" id="A0A1Y2E0Q9"/>
<comment type="caution">
    <text evidence="7">The sequence shown here is derived from an EMBL/GenBank/DDBJ whole genome shotgun (WGS) entry which is preliminary data.</text>
</comment>
<evidence type="ECO:0000256" key="4">
    <source>
        <dbReference type="PROSITE-ProRule" id="PRU10007"/>
    </source>
</evidence>
<feature type="domain" description="Aldehyde dehydrogenase" evidence="6">
    <location>
        <begin position="28"/>
        <end position="479"/>
    </location>
</feature>
<evidence type="ECO:0000256" key="1">
    <source>
        <dbReference type="ARBA" id="ARBA00009986"/>
    </source>
</evidence>
<dbReference type="InterPro" id="IPR016162">
    <property type="entry name" value="Ald_DH_N"/>
</dbReference>
<proteinExistence type="inferred from homology"/>
<dbReference type="Gene3D" id="3.40.605.10">
    <property type="entry name" value="Aldehyde Dehydrogenase, Chain A, domain 1"/>
    <property type="match status" value="1"/>
</dbReference>
<dbReference type="PANTHER" id="PTHR43720:SF3">
    <property type="entry name" value="ALDEHYDE DEHYDROGENASE ALDH (AFU_ORTHOLOGUE AFUA_8G02310)-RELATED"/>
    <property type="match status" value="1"/>
</dbReference>
<evidence type="ECO:0000256" key="5">
    <source>
        <dbReference type="RuleBase" id="RU003345"/>
    </source>
</evidence>
<name>A0A1Y2E0Q9_9PEZI</name>
<dbReference type="FunFam" id="3.40.309.10:FF:000012">
    <property type="entry name" value="Betaine aldehyde dehydrogenase"/>
    <property type="match status" value="1"/>
</dbReference>
<evidence type="ECO:0000256" key="3">
    <source>
        <dbReference type="ARBA" id="ARBA00024226"/>
    </source>
</evidence>
<keyword evidence="2 5" id="KW-0560">Oxidoreductase</keyword>